<protein>
    <recommendedName>
        <fullName evidence="8">C2H2-type domain-containing protein</fullName>
    </recommendedName>
</protein>
<dbReference type="InterPro" id="IPR013087">
    <property type="entry name" value="Znf_C2H2_type"/>
</dbReference>
<keyword evidence="4" id="KW-0862">Zinc</keyword>
<feature type="region of interest" description="Disordered" evidence="7">
    <location>
        <begin position="440"/>
        <end position="459"/>
    </location>
</feature>
<feature type="compositionally biased region" description="Acidic residues" evidence="7">
    <location>
        <begin position="703"/>
        <end position="743"/>
    </location>
</feature>
<keyword evidence="1" id="KW-0479">Metal-binding</keyword>
<feature type="region of interest" description="Disordered" evidence="7">
    <location>
        <begin position="125"/>
        <end position="149"/>
    </location>
</feature>
<dbReference type="PANTHER" id="PTHR24403">
    <property type="entry name" value="ZINC FINGER PROTEIN"/>
    <property type="match status" value="1"/>
</dbReference>
<dbReference type="Proteomes" id="UP000792457">
    <property type="component" value="Unassembled WGS sequence"/>
</dbReference>
<evidence type="ECO:0000256" key="2">
    <source>
        <dbReference type="ARBA" id="ARBA00022737"/>
    </source>
</evidence>
<dbReference type="PROSITE" id="PS50157">
    <property type="entry name" value="ZINC_FINGER_C2H2_2"/>
    <property type="match status" value="10"/>
</dbReference>
<dbReference type="GO" id="GO:0008270">
    <property type="term" value="F:zinc ion binding"/>
    <property type="evidence" value="ECO:0007669"/>
    <property type="project" value="UniProtKB-KW"/>
</dbReference>
<keyword evidence="3 5" id="KW-0863">Zinc-finger</keyword>
<feature type="compositionally biased region" description="Low complexity" evidence="7">
    <location>
        <begin position="1853"/>
        <end position="1874"/>
    </location>
</feature>
<feature type="region of interest" description="Disordered" evidence="7">
    <location>
        <begin position="2066"/>
        <end position="2119"/>
    </location>
</feature>
<evidence type="ECO:0000256" key="6">
    <source>
        <dbReference type="SAM" id="Coils"/>
    </source>
</evidence>
<sequence length="2119" mass="232915">MSASEEEAAPPGVAASDEESGDDALVVDEDAGQSEEVGGTATGAAGSSSGDEGGTGERWLPQCKIKRNYICHCNYFTQNPRLYLYHLRDVHGERIRVYECPNCLYASKHSQKLQRHIHMVHIVGRPKGNKGSAKRGAERRRSGAVGVSAAEEGEATGEGVVEVVGEGGFPTTTFRCSACSFSSRSRSLVMRHEHIAHVLKKRFFRCGKCSYATHVKARYTKHVKYHSMPMIKCERCDFRTPYKWNLDRHCKNHSSDPSATNQGAFRCPLCDFSADIKQSLTVHVQNHHLSPEQARAARRRNKVGASDSADAEAASLSTGAAIDSEEMELLRMEREENYFQGGTYDRMSSDNAQLLPANEDQNRVPSPASTKVKAPPKKMRGPSAAQEQNERHNFRTDFIHPDDIIQKNGNVYIKNLKCNYCNFKAVWEGEMLRHESKAHGIEHPKPMPKTASNSAGKRCSRPVPNLIPIQGKGVPPAIPAPIGSSSLPILRIPNLKCRSSGEEAPRSDVEVTMSDKDMNALINAETARNSALKDFASLIGDLPDSESTSRPTTPKNSATSTRGSLGETTPVIDTLAPETSTTSISPSTTPGKKAGASFFDRLKERLLVSAGDGLVCEICGHESKCLSEKARHQKLHDATPEGTNLEENNGEKKCRVGAGNALVGLSSTRCQHCRQRCKTSADLMVHLQSCLNSVKDDEGGGVAEEEETEGKEEEEIKGEEEGKEDEDGKGEDGKDEDDEEEEEPHPMENKVFVWNNCAQPGEGGEGGGQSTHPQNSSASDGEGLQSGEDAGGGYLDDGEGLVGVETAPGIGAITGRAEADLAASGHSSKVTLKKVFKCPQCSFWATTASRFHVHAVGHLNRKPFECSACGYRSNWRWDITKHIRLRAAWDEAHRSPPGGGEGAGPRVLMTDETGRRNYSKYNRHLTLVRVHEMIGGDSGASGEGSMSLSPQFPLEGHKAPKSMMVNLPAPPRLTPAPVQSTSVADDAESSPPPLLRPPPPLRAAAAASGNRVGQAREEGEEGKGVKRSAPQGSGEGESKPAKRTLWKCKKCNYRDASRELILAHVRQHYAAQQHPSSQPMPSQMNSHSSEKADKKLGGDGPLEVIGNENCMGMKTGDSKPYGCGHCGRISNWKHVIQRHCRLKHGGDILVIEQPAVDGDPSNNDMSDSAFKCDKCPFMAKGELELENHFSYHYPRPGAVFKCYFCAFYVFQKRDLLLHMRLHAPDDNLDRSKAPASLDGSDSADGDLKEKHDSPEGGKRYSCVGCPYVSNSKSQFLYHKQFHRPRGVAPFKCSFCSYSVSRRHLLHQHLRVHGVSIPSGMKDDDSKLDVTKRPRITARLPQQVLDTSRLTDVPLVWVSRAGKFHKMFKCRFCPHVNVRKINIQEHEKMHKQRRVSPSSMHQSGMGDGSPGSGPGSGAGPHKCPQCNYSCNNAGVLSAHAKVHLESYGKVHCLVDTNRADEEQIAELEAGSTSLCQEPMDSDSGGMSAEEDVSERVSEVAEVSDNNADASEGRVLHFCPICPARFVFERELVIHRRFHGIRLPFKCEACSYAARQRPHLLAHLKVHTREYQEKSATLAATHTVSVHHPKPHTAPMSSNDPLHPEPMWVVVPESQSPRTHQENVVEMPSPSVGTPPSVPQPNKHYACDRCPARFFKGVALQYHLTLHGGPGPYRCRTCDYAVKTYGNLVRHEMIHGTVETPTTTNTSAVHSTPTVIPLSGTELFRQREAAGRIENSLPSTPPSVTTSPAVPPSVDPQFGTLMHGNPDFIYPTYFKNGKLKEKRYKCHKCPSAFEKREQYKVHLSLHGSRQRYRCDKCDYAVKYCANYIQHVRKHTRCEEAQLARQQQFASANGAAPVSVSEASPAPVVTAATPPTTMQSSPSRPVKSITPAAAPALSTAEKQQALLQRLRQEAAGAQEREEEERRKRNVFLCMRCPYSTHRKDSLEAHTRRHPGATEASVAPGPFPCPYCDYAAPQSHFLREHIKLHFKPARTLPKPEAYVCIERMELWEGESKDVGKLVFKDSGVDGYQRFLPVLDINEGSDGEDMGDEEKTYIDPESGEIIQASELQCEDIQGNEDSNDVKEEGEKMDWSRLDAMEEESSELRDSDDANTRTLECMSGS</sequence>
<feature type="domain" description="C2H2-type" evidence="8">
    <location>
        <begin position="98"/>
        <end position="126"/>
    </location>
</feature>
<feature type="region of interest" description="Disordered" evidence="7">
    <location>
        <begin position="1386"/>
        <end position="1419"/>
    </location>
</feature>
<evidence type="ECO:0000313" key="9">
    <source>
        <dbReference type="EMBL" id="KAG8231210.1"/>
    </source>
</evidence>
<feature type="domain" description="C2H2-type" evidence="8">
    <location>
        <begin position="1671"/>
        <end position="1693"/>
    </location>
</feature>
<feature type="compositionally biased region" description="Low complexity" evidence="7">
    <location>
        <begin position="34"/>
        <end position="50"/>
    </location>
</feature>
<keyword evidence="6" id="KW-0175">Coiled coil</keyword>
<feature type="compositionally biased region" description="Acidic residues" evidence="7">
    <location>
        <begin position="16"/>
        <end position="33"/>
    </location>
</feature>
<dbReference type="SMART" id="SM00355">
    <property type="entry name" value="ZnF_C2H2"/>
    <property type="match status" value="27"/>
</dbReference>
<feature type="compositionally biased region" description="Polar residues" evidence="7">
    <location>
        <begin position="770"/>
        <end position="779"/>
    </location>
</feature>
<feature type="domain" description="C2H2-type" evidence="8">
    <location>
        <begin position="1928"/>
        <end position="1955"/>
    </location>
</feature>
<feature type="region of interest" description="Disordered" evidence="7">
    <location>
        <begin position="1228"/>
        <end position="1257"/>
    </location>
</feature>
<feature type="region of interest" description="Disordered" evidence="7">
    <location>
        <begin position="1"/>
        <end position="57"/>
    </location>
</feature>
<feature type="domain" description="C2H2-type" evidence="8">
    <location>
        <begin position="1200"/>
        <end position="1227"/>
    </location>
</feature>
<feature type="region of interest" description="Disordered" evidence="7">
    <location>
        <begin position="936"/>
        <end position="1041"/>
    </location>
</feature>
<feature type="coiled-coil region" evidence="6">
    <location>
        <begin position="1897"/>
        <end position="1924"/>
    </location>
</feature>
<dbReference type="Gene3D" id="3.30.160.60">
    <property type="entry name" value="Classic Zinc Finger"/>
    <property type="match status" value="10"/>
</dbReference>
<proteinExistence type="predicted"/>
<feature type="domain" description="C2H2-type" evidence="8">
    <location>
        <begin position="1782"/>
        <end position="1809"/>
    </location>
</feature>
<evidence type="ECO:0000256" key="5">
    <source>
        <dbReference type="PROSITE-ProRule" id="PRU00042"/>
    </source>
</evidence>
<evidence type="ECO:0000256" key="4">
    <source>
        <dbReference type="ARBA" id="ARBA00022833"/>
    </source>
</evidence>
<keyword evidence="2" id="KW-0677">Repeat</keyword>
<feature type="compositionally biased region" description="Gly residues" evidence="7">
    <location>
        <begin position="1404"/>
        <end position="1417"/>
    </location>
</feature>
<reference evidence="9" key="1">
    <citation type="submission" date="2013-04" db="EMBL/GenBank/DDBJ databases">
        <authorList>
            <person name="Qu J."/>
            <person name="Murali S.C."/>
            <person name="Bandaranaike D."/>
            <person name="Bellair M."/>
            <person name="Blankenburg K."/>
            <person name="Chao H."/>
            <person name="Dinh H."/>
            <person name="Doddapaneni H."/>
            <person name="Downs B."/>
            <person name="Dugan-Rocha S."/>
            <person name="Elkadiri S."/>
            <person name="Gnanaolivu R.D."/>
            <person name="Hernandez B."/>
            <person name="Javaid M."/>
            <person name="Jayaseelan J.C."/>
            <person name="Lee S."/>
            <person name="Li M."/>
            <person name="Ming W."/>
            <person name="Munidasa M."/>
            <person name="Muniz J."/>
            <person name="Nguyen L."/>
            <person name="Ongeri F."/>
            <person name="Osuji N."/>
            <person name="Pu L.-L."/>
            <person name="Puazo M."/>
            <person name="Qu C."/>
            <person name="Quiroz J."/>
            <person name="Raj R."/>
            <person name="Weissenberger G."/>
            <person name="Xin Y."/>
            <person name="Zou X."/>
            <person name="Han Y."/>
            <person name="Richards S."/>
            <person name="Worley K."/>
            <person name="Muzny D."/>
            <person name="Gibbs R."/>
        </authorList>
    </citation>
    <scope>NUCLEOTIDE SEQUENCE</scope>
    <source>
        <strain evidence="9">Sampled in the wild</strain>
    </source>
</reference>
<keyword evidence="10" id="KW-1185">Reference proteome</keyword>
<feature type="compositionally biased region" description="Pro residues" evidence="7">
    <location>
        <begin position="990"/>
        <end position="1001"/>
    </location>
</feature>
<dbReference type="EMBL" id="KZ308543">
    <property type="protein sequence ID" value="KAG8231210.1"/>
    <property type="molecule type" value="Genomic_DNA"/>
</dbReference>
<feature type="region of interest" description="Disordered" evidence="7">
    <location>
        <begin position="356"/>
        <end position="390"/>
    </location>
</feature>
<feature type="compositionally biased region" description="Polar residues" evidence="7">
    <location>
        <begin position="545"/>
        <end position="567"/>
    </location>
</feature>
<feature type="compositionally biased region" description="Basic and acidic residues" evidence="7">
    <location>
        <begin position="1088"/>
        <end position="1097"/>
    </location>
</feature>
<feature type="region of interest" description="Disordered" evidence="7">
    <location>
        <begin position="693"/>
        <end position="802"/>
    </location>
</feature>
<feature type="region of interest" description="Disordered" evidence="7">
    <location>
        <begin position="1069"/>
        <end position="1099"/>
    </location>
</feature>
<feature type="domain" description="C2H2-type" evidence="8">
    <location>
        <begin position="1290"/>
        <end position="1317"/>
    </location>
</feature>
<dbReference type="InterPro" id="IPR036236">
    <property type="entry name" value="Znf_C2H2_sf"/>
</dbReference>
<reference evidence="9" key="2">
    <citation type="submission" date="2017-10" db="EMBL/GenBank/DDBJ databases">
        <title>Ladona fulva Genome sequencing and assembly.</title>
        <authorList>
            <person name="Murali S."/>
            <person name="Richards S."/>
            <person name="Bandaranaike D."/>
            <person name="Bellair M."/>
            <person name="Blankenburg K."/>
            <person name="Chao H."/>
            <person name="Dinh H."/>
            <person name="Doddapaneni H."/>
            <person name="Dugan-Rocha S."/>
            <person name="Elkadiri S."/>
            <person name="Gnanaolivu R."/>
            <person name="Hernandez B."/>
            <person name="Skinner E."/>
            <person name="Javaid M."/>
            <person name="Lee S."/>
            <person name="Li M."/>
            <person name="Ming W."/>
            <person name="Munidasa M."/>
            <person name="Muniz J."/>
            <person name="Nguyen L."/>
            <person name="Hughes D."/>
            <person name="Osuji N."/>
            <person name="Pu L.-L."/>
            <person name="Puazo M."/>
            <person name="Qu C."/>
            <person name="Quiroz J."/>
            <person name="Raj R."/>
            <person name="Weissenberger G."/>
            <person name="Xin Y."/>
            <person name="Zou X."/>
            <person name="Han Y."/>
            <person name="Worley K."/>
            <person name="Muzny D."/>
            <person name="Gibbs R."/>
        </authorList>
    </citation>
    <scope>NUCLEOTIDE SEQUENCE</scope>
    <source>
        <strain evidence="9">Sampled in the wild</strain>
    </source>
</reference>
<dbReference type="PANTHER" id="PTHR24403:SF67">
    <property type="entry name" value="FI01116P-RELATED"/>
    <property type="match status" value="1"/>
</dbReference>
<feature type="region of interest" description="Disordered" evidence="7">
    <location>
        <begin position="541"/>
        <end position="593"/>
    </location>
</feature>
<feature type="compositionally biased region" description="Basic and acidic residues" evidence="7">
    <location>
        <begin position="1245"/>
        <end position="1257"/>
    </location>
</feature>
<evidence type="ECO:0000256" key="7">
    <source>
        <dbReference type="SAM" id="MobiDB-lite"/>
    </source>
</evidence>
<feature type="compositionally biased region" description="Basic and acidic residues" evidence="7">
    <location>
        <begin position="1014"/>
        <end position="1024"/>
    </location>
</feature>
<dbReference type="PROSITE" id="PS00028">
    <property type="entry name" value="ZINC_FINGER_C2H2_1"/>
    <property type="match status" value="8"/>
</dbReference>
<evidence type="ECO:0000259" key="8">
    <source>
        <dbReference type="PROSITE" id="PS50157"/>
    </source>
</evidence>
<evidence type="ECO:0000256" key="1">
    <source>
        <dbReference type="ARBA" id="ARBA00022723"/>
    </source>
</evidence>
<dbReference type="SUPFAM" id="SSF57667">
    <property type="entry name" value="beta-beta-alpha zinc fingers"/>
    <property type="match status" value="8"/>
</dbReference>
<organism evidence="9 10">
    <name type="scientific">Ladona fulva</name>
    <name type="common">Scarce chaser dragonfly</name>
    <name type="synonym">Libellula fulva</name>
    <dbReference type="NCBI Taxonomy" id="123851"/>
    <lineage>
        <taxon>Eukaryota</taxon>
        <taxon>Metazoa</taxon>
        <taxon>Ecdysozoa</taxon>
        <taxon>Arthropoda</taxon>
        <taxon>Hexapoda</taxon>
        <taxon>Insecta</taxon>
        <taxon>Pterygota</taxon>
        <taxon>Palaeoptera</taxon>
        <taxon>Odonata</taxon>
        <taxon>Epiprocta</taxon>
        <taxon>Anisoptera</taxon>
        <taxon>Libelluloidea</taxon>
        <taxon>Libellulidae</taxon>
        <taxon>Ladona</taxon>
    </lineage>
</organism>
<name>A0A8K0KCJ0_LADFU</name>
<feature type="region of interest" description="Disordered" evidence="7">
    <location>
        <begin position="1853"/>
        <end position="1886"/>
    </location>
</feature>
<comment type="caution">
    <text evidence="9">The sequence shown here is derived from an EMBL/GenBank/DDBJ whole genome shotgun (WGS) entry which is preliminary data.</text>
</comment>
<dbReference type="GO" id="GO:0005634">
    <property type="term" value="C:nucleus"/>
    <property type="evidence" value="ECO:0007669"/>
    <property type="project" value="TreeGrafter"/>
</dbReference>
<feature type="domain" description="C2H2-type" evidence="8">
    <location>
        <begin position="1543"/>
        <end position="1570"/>
    </location>
</feature>
<feature type="domain" description="C2H2-type" evidence="8">
    <location>
        <begin position="1810"/>
        <end position="1837"/>
    </location>
</feature>
<dbReference type="OrthoDB" id="6417347at2759"/>
<feature type="region of interest" description="Disordered" evidence="7">
    <location>
        <begin position="286"/>
        <end position="320"/>
    </location>
</feature>
<evidence type="ECO:0000256" key="3">
    <source>
        <dbReference type="ARBA" id="ARBA00022771"/>
    </source>
</evidence>
<dbReference type="InterPro" id="IPR050688">
    <property type="entry name" value="Zinc_finger/UBP_domain"/>
</dbReference>
<feature type="compositionally biased region" description="Basic and acidic residues" evidence="7">
    <location>
        <begin position="2078"/>
        <end position="2109"/>
    </location>
</feature>
<dbReference type="GO" id="GO:0045944">
    <property type="term" value="P:positive regulation of transcription by RNA polymerase II"/>
    <property type="evidence" value="ECO:0007669"/>
    <property type="project" value="TreeGrafter"/>
</dbReference>
<feature type="compositionally biased region" description="Low complexity" evidence="7">
    <location>
        <begin position="579"/>
        <end position="590"/>
    </location>
</feature>
<evidence type="ECO:0000313" key="10">
    <source>
        <dbReference type="Proteomes" id="UP000792457"/>
    </source>
</evidence>
<feature type="domain" description="C2H2-type" evidence="8">
    <location>
        <begin position="1643"/>
        <end position="1670"/>
    </location>
</feature>
<feature type="domain" description="C2H2-type" evidence="8">
    <location>
        <begin position="1515"/>
        <end position="1542"/>
    </location>
</feature>
<gene>
    <name evidence="9" type="ORF">J437_LFUL010907</name>
</gene>
<feature type="compositionally biased region" description="Low complexity" evidence="7">
    <location>
        <begin position="1072"/>
        <end position="1087"/>
    </location>
</feature>
<feature type="compositionally biased region" description="Low complexity" evidence="7">
    <location>
        <begin position="305"/>
        <end position="317"/>
    </location>
</feature>
<accession>A0A8K0KCJ0</accession>